<dbReference type="CDD" id="cd12797">
    <property type="entry name" value="M23_peptidase"/>
    <property type="match status" value="1"/>
</dbReference>
<organism evidence="2 3">
    <name type="scientific">Maribacter vaceletii</name>
    <dbReference type="NCBI Taxonomy" id="1206816"/>
    <lineage>
        <taxon>Bacteria</taxon>
        <taxon>Pseudomonadati</taxon>
        <taxon>Bacteroidota</taxon>
        <taxon>Flavobacteriia</taxon>
        <taxon>Flavobacteriales</taxon>
        <taxon>Flavobacteriaceae</taxon>
        <taxon>Maribacter</taxon>
    </lineage>
</organism>
<dbReference type="Gene3D" id="2.70.70.10">
    <property type="entry name" value="Glucose Permease (Domain IIA)"/>
    <property type="match status" value="1"/>
</dbReference>
<dbReference type="InterPro" id="IPR011055">
    <property type="entry name" value="Dup_hybrid_motif"/>
</dbReference>
<evidence type="ECO:0000313" key="2">
    <source>
        <dbReference type="EMBL" id="RKR13064.1"/>
    </source>
</evidence>
<gene>
    <name evidence="2" type="ORF">CLV91_1778</name>
</gene>
<dbReference type="Pfam" id="PF01551">
    <property type="entry name" value="Peptidase_M23"/>
    <property type="match status" value="1"/>
</dbReference>
<dbReference type="Proteomes" id="UP000269412">
    <property type="component" value="Unassembled WGS sequence"/>
</dbReference>
<dbReference type="InterPro" id="IPR016047">
    <property type="entry name" value="M23ase_b-sheet_dom"/>
</dbReference>
<accession>A0A495E815</accession>
<feature type="domain" description="M23ase beta-sheet core" evidence="1">
    <location>
        <begin position="101"/>
        <end position="195"/>
    </location>
</feature>
<reference evidence="2 3" key="1">
    <citation type="submission" date="2018-10" db="EMBL/GenBank/DDBJ databases">
        <title>Genomic Encyclopedia of Archaeal and Bacterial Type Strains, Phase II (KMG-II): from individual species to whole genera.</title>
        <authorList>
            <person name="Goeker M."/>
        </authorList>
    </citation>
    <scope>NUCLEOTIDE SEQUENCE [LARGE SCALE GENOMIC DNA]</scope>
    <source>
        <strain evidence="2 3">DSM 25230</strain>
    </source>
</reference>
<protein>
    <submittedName>
        <fullName evidence="2">Peptidase M23-like protein</fullName>
    </submittedName>
</protein>
<dbReference type="PANTHER" id="PTHR21666">
    <property type="entry name" value="PEPTIDASE-RELATED"/>
    <property type="match status" value="1"/>
</dbReference>
<name>A0A495E815_9FLAO</name>
<dbReference type="SUPFAM" id="SSF51261">
    <property type="entry name" value="Duplicated hybrid motif"/>
    <property type="match status" value="1"/>
</dbReference>
<dbReference type="EMBL" id="RBIQ01000008">
    <property type="protein sequence ID" value="RKR13064.1"/>
    <property type="molecule type" value="Genomic_DNA"/>
</dbReference>
<sequence>MKKIVSITIIAIILSLTISCSKDDLPEVHPSDYLNYETQTALELPFDEEWWVFWGGRSVSDNYHAAHREQRFALDIVQKINRSTHTGNGSQNEDYYCFGKRLNAPGSGVVIAMINNIHDNVPGQFNRDFPIGNYVIIDHENGEFSILAHFKKGSIIVSVGEMVLKGQELGKAGNSGNSSEPHLHYHMQTTADPFDGDGLPTQFINYYANDQYVERGEPVQNEYVINDY</sequence>
<dbReference type="InterPro" id="IPR050570">
    <property type="entry name" value="Cell_wall_metabolism_enzyme"/>
</dbReference>
<dbReference type="OrthoDB" id="9809488at2"/>
<evidence type="ECO:0000313" key="3">
    <source>
        <dbReference type="Proteomes" id="UP000269412"/>
    </source>
</evidence>
<keyword evidence="3" id="KW-1185">Reference proteome</keyword>
<dbReference type="GO" id="GO:0004222">
    <property type="term" value="F:metalloendopeptidase activity"/>
    <property type="evidence" value="ECO:0007669"/>
    <property type="project" value="TreeGrafter"/>
</dbReference>
<dbReference type="PROSITE" id="PS51257">
    <property type="entry name" value="PROKAR_LIPOPROTEIN"/>
    <property type="match status" value="1"/>
</dbReference>
<evidence type="ECO:0000259" key="1">
    <source>
        <dbReference type="Pfam" id="PF01551"/>
    </source>
</evidence>
<proteinExistence type="predicted"/>
<dbReference type="AlphaFoldDB" id="A0A495E815"/>
<comment type="caution">
    <text evidence="2">The sequence shown here is derived from an EMBL/GenBank/DDBJ whole genome shotgun (WGS) entry which is preliminary data.</text>
</comment>
<dbReference type="RefSeq" id="WP_121066513.1">
    <property type="nucleotide sequence ID" value="NZ_RBIQ01000008.1"/>
</dbReference>
<dbReference type="PANTHER" id="PTHR21666:SF285">
    <property type="entry name" value="M23 FAMILY METALLOPEPTIDASE"/>
    <property type="match status" value="1"/>
</dbReference>